<dbReference type="PANTHER" id="PTHR47691">
    <property type="entry name" value="REGULATOR-RELATED"/>
    <property type="match status" value="1"/>
</dbReference>
<evidence type="ECO:0000256" key="2">
    <source>
        <dbReference type="SAM" id="MobiDB-lite"/>
    </source>
</evidence>
<feature type="compositionally biased region" description="Polar residues" evidence="2">
    <location>
        <begin position="96"/>
        <end position="110"/>
    </location>
</feature>
<sequence>MSARRAGALAAVSAPVGVAVGVLVNLVTEVPSAGMVAGLGVATAVAAAVGWLQTRDAARAVVGARVVQRASGAGTIARSSITVRGQAEVEQRTTRRGSISDSPITVTTAPSPVQDRARTWLVAARDEGEFTDRREALAAFDRQARDRVLVYWGMSGQGKSRLLRRLSELHDAEIIDLEWSAGEHLDLAFPLLDRIADVLSGWTGGPMRRFARAREVAERELRAAYEAVPTVQQHAEAGATISHSPITVVTEPAALRAAEVRALHRKALASALADDVRAARLPERVLCIDTVERLRYVDGAAGVPDQQSWVLDDLVSGLLAAAPNLRVVLAGREPVAAELPMTEFELTDWAATDTADYLRSRGVAEPDLHHAVHRVCGGLPGWIGMAADAVLAGERTGNPLTAGEIADAARTEPVHTWLPRIFLSRLVPWLRELVTNSAVPRVVTKEALRALVDAEPPRDWFDELAGYSFVQRHRGERGRVELRLHPLVRGALLEWLDQHEPLRLARLHTRARAYFRTTGNAVESMYHGFAVGDPSEVDTWRAMTNASWQRPDSGATLALADLVLAPECRGQLLEAAPLAVADAELVAGGIAQERHELALADSLLGSSASIAGEAGSDRGVANALLARARLALRQSLLTPAHEHAEAAFALYQRIGDRRSLAVIRELLGDLALRRGELDVAEDHLTSALAGYTEAGEPVGAADTHDSLGTLAKRRGDRGEAERHFTEGLELYRANGRRRGQANMRRRLGDLALEGSELAAAEEHFEAALRGYQELGEDLGVANAHQQLGHLAVRRGRHARARELFATAMEISAEIDDQLGVANAQRGLGAVAAAEGDPVAAHEHFFAALSEYLELDAVVNQAIVWGELAKLAMARGDLADAAQQFALALHAAERGGDLAAIANSKLRLGTIIAGTGRFHEGVAMLEEASAAYDEMGLSNSAAGTLEKLRADFERCSAWIESVSLAAQALLRLLCHLETDDRMAFVVHPAWPVLAPAFGVPAADPEALLTELEDAGLVHVDGARYHVAGDVLLTALAGLDDDVRDRIDSAMATSWAGQLVRSSEEGERENVVRAGLGAAVYLMRQQQWAEAFDALSCCLHEASTEGQRTAVLAHLRRLATLSGQPEIAELVRNPPASRAMTDPAVLAREQAWHDEVGRAKQAGQWRHALAVNAKLLASVRARGADRHEVAYYEFSDYAALMELGRLDECEELLRECEDEFGRAGNADLLGLVFNARAMLAVRREDFAEAVELDRAALAQGYVRPDPRTLVTAHHNTANHMMRANAPVERQCAHRLAAFVLHMLSAEEPDPGTYLGPLAITLRERRGHELPGDVAAVGALVEADGAAFTELVDELCPDPAARAMMDQAIAAAVAATG</sequence>
<dbReference type="Pfam" id="PF13424">
    <property type="entry name" value="TPR_12"/>
    <property type="match status" value="2"/>
</dbReference>
<keyword evidence="1" id="KW-0802">TPR repeat</keyword>
<proteinExistence type="predicted"/>
<dbReference type="EMBL" id="JBHLZU010000027">
    <property type="protein sequence ID" value="MFB9908406.1"/>
    <property type="molecule type" value="Genomic_DNA"/>
</dbReference>
<evidence type="ECO:0000256" key="1">
    <source>
        <dbReference type="PROSITE-ProRule" id="PRU00339"/>
    </source>
</evidence>
<organism evidence="3 4">
    <name type="scientific">Allokutzneria oryzae</name>
    <dbReference type="NCBI Taxonomy" id="1378989"/>
    <lineage>
        <taxon>Bacteria</taxon>
        <taxon>Bacillati</taxon>
        <taxon>Actinomycetota</taxon>
        <taxon>Actinomycetes</taxon>
        <taxon>Pseudonocardiales</taxon>
        <taxon>Pseudonocardiaceae</taxon>
        <taxon>Allokutzneria</taxon>
    </lineage>
</organism>
<dbReference type="SMART" id="SM00028">
    <property type="entry name" value="TPR"/>
    <property type="match status" value="4"/>
</dbReference>
<comment type="caution">
    <text evidence="3">The sequence shown here is derived from an EMBL/GenBank/DDBJ whole genome shotgun (WGS) entry which is preliminary data.</text>
</comment>
<dbReference type="InterPro" id="IPR011990">
    <property type="entry name" value="TPR-like_helical_dom_sf"/>
</dbReference>
<dbReference type="PANTHER" id="PTHR47691:SF3">
    <property type="entry name" value="HTH-TYPE TRANSCRIPTIONAL REGULATOR RV0890C-RELATED"/>
    <property type="match status" value="1"/>
</dbReference>
<feature type="repeat" description="TPR" evidence="1">
    <location>
        <begin position="781"/>
        <end position="814"/>
    </location>
</feature>
<gene>
    <name evidence="3" type="ORF">ACFFQA_31100</name>
</gene>
<evidence type="ECO:0000313" key="3">
    <source>
        <dbReference type="EMBL" id="MFB9908406.1"/>
    </source>
</evidence>
<dbReference type="PROSITE" id="PS50005">
    <property type="entry name" value="TPR"/>
    <property type="match status" value="1"/>
</dbReference>
<protein>
    <submittedName>
        <fullName evidence="3">Tetratricopeptide repeat protein</fullName>
    </submittedName>
</protein>
<dbReference type="SUPFAM" id="SSF48452">
    <property type="entry name" value="TPR-like"/>
    <property type="match status" value="3"/>
</dbReference>
<dbReference type="RefSeq" id="WP_377860095.1">
    <property type="nucleotide sequence ID" value="NZ_JBHLZU010000027.1"/>
</dbReference>
<accession>A0ABV6A5G0</accession>
<reference evidence="3 4" key="1">
    <citation type="submission" date="2024-09" db="EMBL/GenBank/DDBJ databases">
        <authorList>
            <person name="Sun Q."/>
            <person name="Mori K."/>
        </authorList>
    </citation>
    <scope>NUCLEOTIDE SEQUENCE [LARGE SCALE GENOMIC DNA]</scope>
    <source>
        <strain evidence="3 4">TBRC 7907</strain>
    </source>
</reference>
<keyword evidence="4" id="KW-1185">Reference proteome</keyword>
<name>A0ABV6A5G0_9PSEU</name>
<dbReference type="InterPro" id="IPR019734">
    <property type="entry name" value="TPR_rpt"/>
</dbReference>
<feature type="region of interest" description="Disordered" evidence="2">
    <location>
        <begin position="87"/>
        <end position="110"/>
    </location>
</feature>
<dbReference type="Proteomes" id="UP001589693">
    <property type="component" value="Unassembled WGS sequence"/>
</dbReference>
<dbReference type="Gene3D" id="1.25.40.10">
    <property type="entry name" value="Tetratricopeptide repeat domain"/>
    <property type="match status" value="2"/>
</dbReference>
<evidence type="ECO:0000313" key="4">
    <source>
        <dbReference type="Proteomes" id="UP001589693"/>
    </source>
</evidence>